<dbReference type="AlphaFoldDB" id="A0A3S4DXT3"/>
<dbReference type="EMBL" id="UZWE01000042">
    <property type="protein sequence ID" value="VDS09806.1"/>
    <property type="molecule type" value="Genomic_DNA"/>
</dbReference>
<dbReference type="Pfam" id="PF04343">
    <property type="entry name" value="DUF488"/>
    <property type="match status" value="1"/>
</dbReference>
<accession>A0A3S4DXT3</accession>
<gene>
    <name evidence="1" type="ORF">PARHAE_03013</name>
</gene>
<name>A0A3S4DXT3_9RHOB</name>
<dbReference type="PANTHER" id="PTHR39337:SF1">
    <property type="entry name" value="BLR5642 PROTEIN"/>
    <property type="match status" value="1"/>
</dbReference>
<dbReference type="RefSeq" id="WP_241232841.1">
    <property type="nucleotide sequence ID" value="NZ_UZWE01000042.1"/>
</dbReference>
<protein>
    <recommendedName>
        <fullName evidence="3">DUF488 domain-containing protein</fullName>
    </recommendedName>
</protein>
<dbReference type="PANTHER" id="PTHR39337">
    <property type="entry name" value="BLR5642 PROTEIN"/>
    <property type="match status" value="1"/>
</dbReference>
<organism evidence="1 2">
    <name type="scientific">Paracoccus haematequi</name>
    <dbReference type="NCBI Taxonomy" id="2491866"/>
    <lineage>
        <taxon>Bacteria</taxon>
        <taxon>Pseudomonadati</taxon>
        <taxon>Pseudomonadota</taxon>
        <taxon>Alphaproteobacteria</taxon>
        <taxon>Rhodobacterales</taxon>
        <taxon>Paracoccaceae</taxon>
        <taxon>Paracoccus</taxon>
    </lineage>
</organism>
<dbReference type="PIRSF" id="PIRSF024492">
    <property type="entry name" value="UCP024492"/>
    <property type="match status" value="1"/>
</dbReference>
<evidence type="ECO:0008006" key="3">
    <source>
        <dbReference type="Google" id="ProtNLM"/>
    </source>
</evidence>
<dbReference type="InterPro" id="IPR014519">
    <property type="entry name" value="UCP024492"/>
</dbReference>
<sequence>MQPVFTIGHSDRDPSEVIAMLRDAGVSRLADVRAFPMSRSNPGFNEAALAPLLAAHGIEYRHLAALGGRRRRVKSIPPQVNALWRNASFHNYADHALTPAFRAGLDALLDWSARRRCAIMCSEAVWWRCHRRIVADWLIAAGREVWHIMAQGRLTAATPTPGAAIGPDGSVTYPAPPAAA</sequence>
<dbReference type="InterPro" id="IPR007438">
    <property type="entry name" value="DUF488"/>
</dbReference>
<evidence type="ECO:0000313" key="1">
    <source>
        <dbReference type="EMBL" id="VDS09806.1"/>
    </source>
</evidence>
<proteinExistence type="predicted"/>
<dbReference type="Proteomes" id="UP000270743">
    <property type="component" value="Unassembled WGS sequence"/>
</dbReference>
<reference evidence="1 2" key="1">
    <citation type="submission" date="2018-12" db="EMBL/GenBank/DDBJ databases">
        <authorList>
            <person name="Criscuolo A."/>
        </authorList>
    </citation>
    <scope>NUCLEOTIDE SEQUENCE [LARGE SCALE GENOMIC DNA]</scope>
    <source>
        <strain evidence="1">ACIP1116241</strain>
    </source>
</reference>
<keyword evidence="2" id="KW-1185">Reference proteome</keyword>
<evidence type="ECO:0000313" key="2">
    <source>
        <dbReference type="Proteomes" id="UP000270743"/>
    </source>
</evidence>